<dbReference type="InterPro" id="IPR011611">
    <property type="entry name" value="PfkB_dom"/>
</dbReference>
<evidence type="ECO:0000256" key="2">
    <source>
        <dbReference type="ARBA" id="ARBA00022777"/>
    </source>
</evidence>
<reference evidence="5" key="1">
    <citation type="journal article" date="2019" name="Int. J. Syst. Evol. Microbiol.">
        <title>The Global Catalogue of Microorganisms (GCM) 10K type strain sequencing project: providing services to taxonomists for standard genome sequencing and annotation.</title>
        <authorList>
            <consortium name="The Broad Institute Genomics Platform"/>
            <consortium name="The Broad Institute Genome Sequencing Center for Infectious Disease"/>
            <person name="Wu L."/>
            <person name="Ma J."/>
        </authorList>
    </citation>
    <scope>NUCLEOTIDE SEQUENCE [LARGE SCALE GENOMIC DNA]</scope>
    <source>
        <strain evidence="5">JCM 14306</strain>
    </source>
</reference>
<protein>
    <submittedName>
        <fullName evidence="4">PfkB family carbohydrate kinase</fullName>
    </submittedName>
</protein>
<feature type="domain" description="Carbohydrate kinase PfkB" evidence="3">
    <location>
        <begin position="6"/>
        <end position="298"/>
    </location>
</feature>
<comment type="caution">
    <text evidence="4">The sequence shown here is derived from an EMBL/GenBank/DDBJ whole genome shotgun (WGS) entry which is preliminary data.</text>
</comment>
<keyword evidence="2 4" id="KW-0418">Kinase</keyword>
<dbReference type="GO" id="GO:0016301">
    <property type="term" value="F:kinase activity"/>
    <property type="evidence" value="ECO:0007669"/>
    <property type="project" value="UniProtKB-KW"/>
</dbReference>
<organism evidence="4 5">
    <name type="scientific">Kribbella alba</name>
    <dbReference type="NCBI Taxonomy" id="190197"/>
    <lineage>
        <taxon>Bacteria</taxon>
        <taxon>Bacillati</taxon>
        <taxon>Actinomycetota</taxon>
        <taxon>Actinomycetes</taxon>
        <taxon>Propionibacteriales</taxon>
        <taxon>Kribbellaceae</taxon>
        <taxon>Kribbella</taxon>
    </lineage>
</organism>
<sequence>MRLIHLGNVVIDLVLTVSDLPARGGDVIASSTATGAGGGFNVMAAASRLGLPTLYAGAHGTGPFGDQARAALTEADVEWLCPAKEESDTGFVVTLVDASGERTFVTSRGAEATLTSEDLPAPGSDDLLYLSGYSLLHDSNRSALVPWLSTISDDVPVFFDPGPLVAEIPSNALEAVLGRTDWLSCNAREATSLTALADPLKAASALLNTITPEGGVGATRGGVLVRIGPGGCVLAVRDREPELIAGFDVEAVDLNGAGDAHAGAFLVGIAEGKEPAEAARRANAAAALAVSRRGPATGPTEDELEAFLRGL</sequence>
<keyword evidence="1" id="KW-0808">Transferase</keyword>
<evidence type="ECO:0000256" key="1">
    <source>
        <dbReference type="ARBA" id="ARBA00022679"/>
    </source>
</evidence>
<dbReference type="EMBL" id="BAAANE010000004">
    <property type="protein sequence ID" value="GAA1633922.1"/>
    <property type="molecule type" value="Genomic_DNA"/>
</dbReference>
<gene>
    <name evidence="4" type="ORF">GCM10009744_23180</name>
</gene>
<dbReference type="Pfam" id="PF00294">
    <property type="entry name" value="PfkB"/>
    <property type="match status" value="1"/>
</dbReference>
<proteinExistence type="predicted"/>
<dbReference type="InterPro" id="IPR029056">
    <property type="entry name" value="Ribokinase-like"/>
</dbReference>
<dbReference type="Gene3D" id="3.40.1190.20">
    <property type="match status" value="1"/>
</dbReference>
<dbReference type="SUPFAM" id="SSF53613">
    <property type="entry name" value="Ribokinase-like"/>
    <property type="match status" value="1"/>
</dbReference>
<dbReference type="PANTHER" id="PTHR10584:SF167">
    <property type="entry name" value="PFKB DOMAIN PROTEIN"/>
    <property type="match status" value="1"/>
</dbReference>
<name>A0ABN2F7K7_9ACTN</name>
<keyword evidence="5" id="KW-1185">Reference proteome</keyword>
<evidence type="ECO:0000313" key="4">
    <source>
        <dbReference type="EMBL" id="GAA1633922.1"/>
    </source>
</evidence>
<dbReference type="Proteomes" id="UP001501319">
    <property type="component" value="Unassembled WGS sequence"/>
</dbReference>
<dbReference type="PANTHER" id="PTHR10584">
    <property type="entry name" value="SUGAR KINASE"/>
    <property type="match status" value="1"/>
</dbReference>
<accession>A0ABN2F7K7</accession>
<evidence type="ECO:0000313" key="5">
    <source>
        <dbReference type="Proteomes" id="UP001501319"/>
    </source>
</evidence>
<evidence type="ECO:0000259" key="3">
    <source>
        <dbReference type="Pfam" id="PF00294"/>
    </source>
</evidence>
<dbReference type="RefSeq" id="WP_344111080.1">
    <property type="nucleotide sequence ID" value="NZ_BAAANE010000004.1"/>
</dbReference>